<name>B0C1S2_ACAM1</name>
<sequence>MEPPDTREIVTCSERSVLFAMTAKLEYTAHLINQVQAGDLEGIKKT</sequence>
<dbReference type="KEGG" id="amr:AM1_1048"/>
<reference evidence="1 2" key="1">
    <citation type="journal article" date="2008" name="Proc. Natl. Acad. Sci. U.S.A.">
        <title>Niche adaptation and genome expansion in the chlorophyll d-producing cyanobacterium Acaryochloris marina.</title>
        <authorList>
            <person name="Swingley W.D."/>
            <person name="Chen M."/>
            <person name="Cheung P.C."/>
            <person name="Conrad A.L."/>
            <person name="Dejesa L.C."/>
            <person name="Hao J."/>
            <person name="Honchak B.M."/>
            <person name="Karbach L.E."/>
            <person name="Kurdoglu A."/>
            <person name="Lahiri S."/>
            <person name="Mastrian S.D."/>
            <person name="Miyashita H."/>
            <person name="Page L."/>
            <person name="Ramakrishna P."/>
            <person name="Satoh S."/>
            <person name="Sattley W.M."/>
            <person name="Shimada Y."/>
            <person name="Taylor H.L."/>
            <person name="Tomo T."/>
            <person name="Tsuchiya T."/>
            <person name="Wang Z.T."/>
            <person name="Raymond J."/>
            <person name="Mimuro M."/>
            <person name="Blankenship R.E."/>
            <person name="Touchman J.W."/>
        </authorList>
    </citation>
    <scope>NUCLEOTIDE SEQUENCE [LARGE SCALE GENOMIC DNA]</scope>
    <source>
        <strain evidence="2">MBIC 11017</strain>
    </source>
</reference>
<keyword evidence="2" id="KW-1185">Reference proteome</keyword>
<dbReference type="EMBL" id="CP000828">
    <property type="protein sequence ID" value="ABW26088.1"/>
    <property type="molecule type" value="Genomic_DNA"/>
</dbReference>
<organism evidence="1 2">
    <name type="scientific">Acaryochloris marina (strain MBIC 11017)</name>
    <dbReference type="NCBI Taxonomy" id="329726"/>
    <lineage>
        <taxon>Bacteria</taxon>
        <taxon>Bacillati</taxon>
        <taxon>Cyanobacteriota</taxon>
        <taxon>Cyanophyceae</taxon>
        <taxon>Acaryochloridales</taxon>
        <taxon>Acaryochloridaceae</taxon>
        <taxon>Acaryochloris</taxon>
    </lineage>
</organism>
<dbReference type="STRING" id="329726.AM1_1048"/>
<evidence type="ECO:0000313" key="1">
    <source>
        <dbReference type="EMBL" id="ABW26088.1"/>
    </source>
</evidence>
<dbReference type="AlphaFoldDB" id="B0C1S2"/>
<dbReference type="HOGENOM" id="CLU_3178814_0_0_3"/>
<proteinExistence type="predicted"/>
<accession>B0C1S2</accession>
<evidence type="ECO:0000313" key="2">
    <source>
        <dbReference type="Proteomes" id="UP000000268"/>
    </source>
</evidence>
<gene>
    <name evidence="1" type="ordered locus">AM1_1048</name>
</gene>
<dbReference type="Proteomes" id="UP000000268">
    <property type="component" value="Chromosome"/>
</dbReference>
<protein>
    <submittedName>
        <fullName evidence="1">Uncharacterized protein</fullName>
    </submittedName>
</protein>